<dbReference type="Proteomes" id="UP000311469">
    <property type="component" value="Chromosome cSF1"/>
</dbReference>
<dbReference type="KEGG" id="sufl:FIL70_04030"/>
<evidence type="ECO:0000313" key="2">
    <source>
        <dbReference type="EMBL" id="QDC36539.1"/>
    </source>
</evidence>
<organism evidence="2 3">
    <name type="scientific">Sphingobium fuliginis ATCC 27551</name>
    <dbReference type="NCBI Taxonomy" id="1208342"/>
    <lineage>
        <taxon>Bacteria</taxon>
        <taxon>Pseudomonadati</taxon>
        <taxon>Pseudomonadota</taxon>
        <taxon>Alphaproteobacteria</taxon>
        <taxon>Sphingomonadales</taxon>
        <taxon>Sphingomonadaceae</taxon>
        <taxon>Sphingobium</taxon>
    </lineage>
</organism>
<feature type="chain" id="PRO_5022813867" evidence="1">
    <location>
        <begin position="31"/>
        <end position="177"/>
    </location>
</feature>
<dbReference type="Pfam" id="PF09912">
    <property type="entry name" value="DUF2141"/>
    <property type="match status" value="1"/>
</dbReference>
<dbReference type="InterPro" id="IPR018673">
    <property type="entry name" value="DUF2141"/>
</dbReference>
<reference evidence="2 3" key="1">
    <citation type="submission" date="2019-06" db="EMBL/GenBank/DDBJ databases">
        <title>Genome organization and adaptive potential of archetypical organophosphate degarding Sphingobium fuliginis ATCC 27551.</title>
        <authorList>
            <person name="Sarwar A."/>
            <person name="Parthasarathy S."/>
            <person name="Singh C."/>
            <person name="Siddavattam D."/>
        </authorList>
    </citation>
    <scope>NUCLEOTIDE SEQUENCE [LARGE SCALE GENOMIC DNA]</scope>
    <source>
        <strain evidence="2 3">ATCC 27551</strain>
    </source>
</reference>
<feature type="signal peptide" evidence="1">
    <location>
        <begin position="1"/>
        <end position="30"/>
    </location>
</feature>
<dbReference type="AlphaFoldDB" id="A0A5B8CBD3"/>
<sequence>MITARFQIASVALRCWISTLRCPISPCATAQNLCALLVFAASAAGAPQAPAAAASAPDNAAVTIVVTNVASAEGKIHVALCRQAEFLKPCRLSVELHAKAGTTTATILAVPPGQYAAYAYHDRNSNGRVDRNLIGLPTEDVGFSNGALKGLRKPEWRAAAFEHGFRAQTVTFALRHF</sequence>
<proteinExistence type="predicted"/>
<protein>
    <submittedName>
        <fullName evidence="2">DUF2141 domain-containing protein</fullName>
    </submittedName>
</protein>
<gene>
    <name evidence="2" type="ORF">FIL70_04030</name>
</gene>
<dbReference type="EMBL" id="CP041016">
    <property type="protein sequence ID" value="QDC36539.1"/>
    <property type="molecule type" value="Genomic_DNA"/>
</dbReference>
<evidence type="ECO:0000256" key="1">
    <source>
        <dbReference type="SAM" id="SignalP"/>
    </source>
</evidence>
<name>A0A5B8CBD3_SPHSA</name>
<evidence type="ECO:0000313" key="3">
    <source>
        <dbReference type="Proteomes" id="UP000311469"/>
    </source>
</evidence>
<accession>A0A5B8CBD3</accession>
<keyword evidence="1" id="KW-0732">Signal</keyword>